<dbReference type="Proteomes" id="UP000094487">
    <property type="component" value="Unassembled WGS sequence"/>
</dbReference>
<dbReference type="OrthoDB" id="7508941at2"/>
<dbReference type="AlphaFoldDB" id="A0A1E3M062"/>
<accession>A0A1E3M062</accession>
<evidence type="ECO:0000256" key="2">
    <source>
        <dbReference type="SAM" id="SignalP"/>
    </source>
</evidence>
<keyword evidence="1" id="KW-0175">Coiled coil</keyword>
<dbReference type="RefSeq" id="WP_069319135.1">
    <property type="nucleotide sequence ID" value="NZ_MDDS01000006.1"/>
</dbReference>
<evidence type="ECO:0000313" key="4">
    <source>
        <dbReference type="Proteomes" id="UP000094487"/>
    </source>
</evidence>
<feature type="chain" id="PRO_5009132237" evidence="2">
    <location>
        <begin position="21"/>
        <end position="169"/>
    </location>
</feature>
<reference evidence="3 4" key="1">
    <citation type="submission" date="2016-08" db="EMBL/GenBank/DDBJ databases">
        <title>Draft genome of the agarase producing Sphingomonas sp. MCT13.</title>
        <authorList>
            <person name="D'Andrea M.M."/>
            <person name="Rossolini G.M."/>
            <person name="Thaller M.C."/>
        </authorList>
    </citation>
    <scope>NUCLEOTIDE SEQUENCE [LARGE SCALE GENOMIC DNA]</scope>
    <source>
        <strain evidence="3 4">MCT13</strain>
    </source>
</reference>
<keyword evidence="2" id="KW-0732">Signal</keyword>
<evidence type="ECO:0000313" key="3">
    <source>
        <dbReference type="EMBL" id="ODP39363.1"/>
    </source>
</evidence>
<dbReference type="Pfam" id="PF24072">
    <property type="entry name" value="T7_gp14"/>
    <property type="match status" value="1"/>
</dbReference>
<proteinExistence type="predicted"/>
<dbReference type="InterPro" id="IPR038996">
    <property type="entry name" value="Gp14"/>
</dbReference>
<comment type="caution">
    <text evidence="3">The sequence shown here is derived from an EMBL/GenBank/DDBJ whole genome shotgun (WGS) entry which is preliminary data.</text>
</comment>
<feature type="coiled-coil region" evidence="1">
    <location>
        <begin position="38"/>
        <end position="65"/>
    </location>
</feature>
<evidence type="ECO:0000256" key="1">
    <source>
        <dbReference type="SAM" id="Coils"/>
    </source>
</evidence>
<keyword evidence="4" id="KW-1185">Reference proteome</keyword>
<feature type="signal peptide" evidence="2">
    <location>
        <begin position="1"/>
        <end position="20"/>
    </location>
</feature>
<protein>
    <submittedName>
        <fullName evidence="3">Uncharacterized protein</fullName>
    </submittedName>
</protein>
<organism evidence="3 4">
    <name type="scientific">Sphingomonas turrisvirgatae</name>
    <dbReference type="NCBI Taxonomy" id="1888892"/>
    <lineage>
        <taxon>Bacteria</taxon>
        <taxon>Pseudomonadati</taxon>
        <taxon>Pseudomonadota</taxon>
        <taxon>Alphaproteobacteria</taxon>
        <taxon>Sphingomonadales</taxon>
        <taxon>Sphingomonadaceae</taxon>
        <taxon>Sphingomonas</taxon>
    </lineage>
</organism>
<dbReference type="EMBL" id="MDDS01000006">
    <property type="protein sequence ID" value="ODP39363.1"/>
    <property type="molecule type" value="Genomic_DNA"/>
</dbReference>
<name>A0A1E3M062_9SPHN</name>
<sequence>MCAPAAALVGPLMIASTAVSTVGAIAGGMSRAAQERYAAKVADRNAKLEGEAARTEAENGRQQLRQHWRRVGQVQGRQEAAMAANGVDLGFGSALRVQQDTMMLAREDATSIARAADERVRGFDIRSSNARAEAKAARSRASGAIVGSIFDASKSILGGATQYTKWRAG</sequence>
<gene>
    <name evidence="3" type="ORF">BFL28_11180</name>
</gene>
<dbReference type="STRING" id="1888892.BFL28_11180"/>